<reference evidence="5 6" key="1">
    <citation type="submission" date="2018-10" db="EMBL/GenBank/DDBJ databases">
        <title>A high-quality apple genome assembly.</title>
        <authorList>
            <person name="Hu J."/>
        </authorList>
    </citation>
    <scope>NUCLEOTIDE SEQUENCE [LARGE SCALE GENOMIC DNA]</scope>
    <source>
        <strain evidence="6">cv. HFTH1</strain>
        <tissue evidence="5">Young leaf</tissue>
    </source>
</reference>
<keyword evidence="6" id="KW-1185">Reference proteome</keyword>
<comment type="similarity">
    <text evidence="1">Belongs to the universal ribosomal protein uL29 family.</text>
</comment>
<accession>A0A498KTJ3</accession>
<dbReference type="GO" id="GO:0022625">
    <property type="term" value="C:cytosolic large ribosomal subunit"/>
    <property type="evidence" value="ECO:0007669"/>
    <property type="project" value="InterPro"/>
</dbReference>
<keyword evidence="4" id="KW-1133">Transmembrane helix</keyword>
<dbReference type="InterPro" id="IPR045059">
    <property type="entry name" value="Ribosomal_uL29_euk"/>
</dbReference>
<dbReference type="Gene3D" id="1.10.287.310">
    <property type="match status" value="1"/>
</dbReference>
<gene>
    <name evidence="5" type="ORF">DVH24_023166</name>
</gene>
<evidence type="ECO:0000313" key="5">
    <source>
        <dbReference type="EMBL" id="RXI09022.1"/>
    </source>
</evidence>
<dbReference type="GO" id="GO:0003729">
    <property type="term" value="F:mRNA binding"/>
    <property type="evidence" value="ECO:0007669"/>
    <property type="project" value="TreeGrafter"/>
</dbReference>
<evidence type="ECO:0000256" key="4">
    <source>
        <dbReference type="SAM" id="Phobius"/>
    </source>
</evidence>
<keyword evidence="4" id="KW-0812">Transmembrane</keyword>
<name>A0A498KTJ3_MALDO</name>
<evidence type="ECO:0000313" key="6">
    <source>
        <dbReference type="Proteomes" id="UP000290289"/>
    </source>
</evidence>
<dbReference type="SUPFAM" id="SSF46561">
    <property type="entry name" value="Ribosomal protein L29 (L29p)"/>
    <property type="match status" value="1"/>
</dbReference>
<protein>
    <recommendedName>
        <fullName evidence="7">60S ribosomal protein L35</fullName>
    </recommendedName>
</protein>
<dbReference type="AlphaFoldDB" id="A0A498KTJ3"/>
<comment type="caution">
    <text evidence="5">The sequence shown here is derived from an EMBL/GenBank/DDBJ whole genome shotgun (WGS) entry which is preliminary data.</text>
</comment>
<feature type="transmembrane region" description="Helical" evidence="4">
    <location>
        <begin position="151"/>
        <end position="172"/>
    </location>
</feature>
<keyword evidence="4" id="KW-0472">Membrane</keyword>
<dbReference type="GO" id="GO:0003735">
    <property type="term" value="F:structural constituent of ribosome"/>
    <property type="evidence" value="ECO:0007669"/>
    <property type="project" value="InterPro"/>
</dbReference>
<sequence length="307" mass="34963">MARIKVHELRHKTKPDLLAQLKDLKAELALLRVAKVTGGAPNKLSKIKVVRLSIAQVLTVMSQKQKAALREVYKKKKLLPLDLRPKKTRAIRRRLTKHQASLKTEREKKKEMYYPLRNTLLHLMGVCILFGNIKLIALFSNALHEVLSGQVFPVLLPGLVILMSPALKMKVLSSDTNIRRVRHPSRLNDALRHPKSGCISSKPSYTSSIDDEENIENDIHRHQMGTKLLQMLNPRLSSRVFQSSRKEAKQLLKSVKNLRSATHVLVRESCPSGNLVLAQNLKQTAMKKLEREFMRHCLQTPITLTLN</sequence>
<dbReference type="PANTHER" id="PTHR45722:SF2">
    <property type="entry name" value="LARGE RIBOSOMAL SUBUNIT PROTEIN UL29-RELATED"/>
    <property type="match status" value="1"/>
</dbReference>
<dbReference type="GO" id="GO:0006412">
    <property type="term" value="P:translation"/>
    <property type="evidence" value="ECO:0007669"/>
    <property type="project" value="InterPro"/>
</dbReference>
<dbReference type="PANTHER" id="PTHR45722">
    <property type="entry name" value="60S RIBOSOMAL PROTEIN L35"/>
    <property type="match status" value="1"/>
</dbReference>
<dbReference type="GO" id="GO:0000463">
    <property type="term" value="P:maturation of LSU-rRNA from tricistronic rRNA transcript (SSU-rRNA, 5.8S rRNA, LSU-rRNA)"/>
    <property type="evidence" value="ECO:0007669"/>
    <property type="project" value="InterPro"/>
</dbReference>
<dbReference type="STRING" id="3750.A0A498KTJ3"/>
<feature type="transmembrane region" description="Helical" evidence="4">
    <location>
        <begin position="119"/>
        <end position="139"/>
    </location>
</feature>
<dbReference type="Proteomes" id="UP000290289">
    <property type="component" value="Chromosome 1"/>
</dbReference>
<dbReference type="NCBIfam" id="TIGR00012">
    <property type="entry name" value="L29"/>
    <property type="match status" value="1"/>
</dbReference>
<dbReference type="Pfam" id="PF00831">
    <property type="entry name" value="Ribosomal_L29"/>
    <property type="match status" value="1"/>
</dbReference>
<keyword evidence="2" id="KW-0689">Ribosomal protein</keyword>
<dbReference type="InterPro" id="IPR036049">
    <property type="entry name" value="Ribosomal_uL29_sf"/>
</dbReference>
<keyword evidence="3" id="KW-0687">Ribonucleoprotein</keyword>
<evidence type="ECO:0000256" key="3">
    <source>
        <dbReference type="ARBA" id="ARBA00023274"/>
    </source>
</evidence>
<evidence type="ECO:0008006" key="7">
    <source>
        <dbReference type="Google" id="ProtNLM"/>
    </source>
</evidence>
<evidence type="ECO:0000256" key="2">
    <source>
        <dbReference type="ARBA" id="ARBA00022980"/>
    </source>
</evidence>
<dbReference type="InterPro" id="IPR001854">
    <property type="entry name" value="Ribosomal_uL29"/>
</dbReference>
<dbReference type="FunFam" id="6.10.250.3450:FF:000001">
    <property type="entry name" value="60S ribosomal protein L35"/>
    <property type="match status" value="1"/>
</dbReference>
<dbReference type="HAMAP" id="MF_00374">
    <property type="entry name" value="Ribosomal_uL29"/>
    <property type="match status" value="1"/>
</dbReference>
<evidence type="ECO:0000256" key="1">
    <source>
        <dbReference type="ARBA" id="ARBA00009254"/>
    </source>
</evidence>
<proteinExistence type="inferred from homology"/>
<dbReference type="EMBL" id="RDQH01000327">
    <property type="protein sequence ID" value="RXI09022.1"/>
    <property type="molecule type" value="Genomic_DNA"/>
</dbReference>
<dbReference type="CDD" id="cd00427">
    <property type="entry name" value="Ribosomal_L29_HIP"/>
    <property type="match status" value="1"/>
</dbReference>
<dbReference type="Pfam" id="PF20669">
    <property type="entry name" value="Exo70_N"/>
    <property type="match status" value="1"/>
</dbReference>
<dbReference type="Gene3D" id="6.10.250.3450">
    <property type="match status" value="1"/>
</dbReference>
<dbReference type="FunFam" id="1.10.287.310:FF:000002">
    <property type="entry name" value="60S ribosomal protein L35"/>
    <property type="match status" value="1"/>
</dbReference>
<organism evidence="5 6">
    <name type="scientific">Malus domestica</name>
    <name type="common">Apple</name>
    <name type="synonym">Pyrus malus</name>
    <dbReference type="NCBI Taxonomy" id="3750"/>
    <lineage>
        <taxon>Eukaryota</taxon>
        <taxon>Viridiplantae</taxon>
        <taxon>Streptophyta</taxon>
        <taxon>Embryophyta</taxon>
        <taxon>Tracheophyta</taxon>
        <taxon>Spermatophyta</taxon>
        <taxon>Magnoliopsida</taxon>
        <taxon>eudicotyledons</taxon>
        <taxon>Gunneridae</taxon>
        <taxon>Pentapetalae</taxon>
        <taxon>rosids</taxon>
        <taxon>fabids</taxon>
        <taxon>Rosales</taxon>
        <taxon>Rosaceae</taxon>
        <taxon>Amygdaloideae</taxon>
        <taxon>Maleae</taxon>
        <taxon>Malus</taxon>
    </lineage>
</organism>